<accession>A0ABP6LTH2</accession>
<sequence>MDQTPQSTRPSTPQSTPPTSDEAQVGGADDERRDSAETAVSETAASGAAGAAASTAADRLAAEFARPESWTRIMGLPIGWFAVLFAVVAACAALGALPPTMLGGFAVVILIGALLNWIGGRVPVLRNYGLPTVLCILTPAVLLHLGLFPTSFAETMEVFTDGGQIGFIDLYIASLIAGSILGMPRALLLKAGARIAVPLLGTIIAVFTVIGLVGTALGFGLRESVLFIAAPIIGGGVGAGVVPMSGIYADQMGGDAGSYVAQLIPAVIIANVLTILCAGIFNGITYKGQQFFLGFNGNGQIVRVQGRTDQFTTKPKATMGAFPVLLVGLTMACTLFLLGTLVAEFVPGIHAYAWTILLAALIKIFGLVPEAFEDAVSTWFAFVSSTLTPALLVGISITYFEFDELGALLSDWRYPVLVALAVVVAILVAGTLGWLVKMYFAETSVAIGMGMTDMGGTGDVAVVSAANRLELMPFLQVSSRIGGALVLLTVSVLIPFLN</sequence>
<keyword evidence="2" id="KW-0472">Membrane</keyword>
<feature type="compositionally biased region" description="Low complexity" evidence="1">
    <location>
        <begin position="1"/>
        <end position="20"/>
    </location>
</feature>
<dbReference type="PANTHER" id="PTHR40033">
    <property type="entry name" value="NA(+)-MALATE SYMPORTER"/>
    <property type="match status" value="1"/>
</dbReference>
<evidence type="ECO:0000313" key="3">
    <source>
        <dbReference type="EMBL" id="GAA3054616.1"/>
    </source>
</evidence>
<keyword evidence="2" id="KW-0812">Transmembrane</keyword>
<feature type="transmembrane region" description="Helical" evidence="2">
    <location>
        <begin position="259"/>
        <end position="281"/>
    </location>
</feature>
<feature type="transmembrane region" description="Helical" evidence="2">
    <location>
        <begin position="73"/>
        <end position="95"/>
    </location>
</feature>
<reference evidence="4" key="1">
    <citation type="journal article" date="2019" name="Int. J. Syst. Evol. Microbiol.">
        <title>The Global Catalogue of Microorganisms (GCM) 10K type strain sequencing project: providing services to taxonomists for standard genome sequencing and annotation.</title>
        <authorList>
            <consortium name="The Broad Institute Genomics Platform"/>
            <consortium name="The Broad Institute Genome Sequencing Center for Infectious Disease"/>
            <person name="Wu L."/>
            <person name="Ma J."/>
        </authorList>
    </citation>
    <scope>NUCLEOTIDE SEQUENCE [LARGE SCALE GENOMIC DNA]</scope>
    <source>
        <strain evidence="4">JCM 14309</strain>
    </source>
</reference>
<feature type="compositionally biased region" description="Low complexity" evidence="1">
    <location>
        <begin position="37"/>
        <end position="47"/>
    </location>
</feature>
<feature type="transmembrane region" description="Helical" evidence="2">
    <location>
        <begin position="349"/>
        <end position="368"/>
    </location>
</feature>
<name>A0ABP6LTH2_9MICC</name>
<feature type="transmembrane region" description="Helical" evidence="2">
    <location>
        <begin position="414"/>
        <end position="436"/>
    </location>
</feature>
<dbReference type="EMBL" id="BAAAVT010000003">
    <property type="protein sequence ID" value="GAA3054616.1"/>
    <property type="molecule type" value="Genomic_DNA"/>
</dbReference>
<protein>
    <submittedName>
        <fullName evidence="3">2-hydroxycarboxylate transporter family protein</fullName>
    </submittedName>
</protein>
<feature type="transmembrane region" description="Helical" evidence="2">
    <location>
        <begin position="225"/>
        <end position="247"/>
    </location>
</feature>
<feature type="transmembrane region" description="Helical" evidence="2">
    <location>
        <begin position="164"/>
        <end position="183"/>
    </location>
</feature>
<evidence type="ECO:0000256" key="2">
    <source>
        <dbReference type="SAM" id="Phobius"/>
    </source>
</evidence>
<comment type="caution">
    <text evidence="3">The sequence shown here is derived from an EMBL/GenBank/DDBJ whole genome shotgun (WGS) entry which is preliminary data.</text>
</comment>
<gene>
    <name evidence="3" type="ORF">GCM10010529_05810</name>
</gene>
<keyword evidence="4" id="KW-1185">Reference proteome</keyword>
<dbReference type="RefSeq" id="WP_344685066.1">
    <property type="nucleotide sequence ID" value="NZ_BAAAVT010000003.1"/>
</dbReference>
<evidence type="ECO:0000313" key="4">
    <source>
        <dbReference type="Proteomes" id="UP001500236"/>
    </source>
</evidence>
<feature type="transmembrane region" description="Helical" evidence="2">
    <location>
        <begin position="101"/>
        <end position="118"/>
    </location>
</feature>
<evidence type="ECO:0000256" key="1">
    <source>
        <dbReference type="SAM" id="MobiDB-lite"/>
    </source>
</evidence>
<feature type="transmembrane region" description="Helical" evidence="2">
    <location>
        <begin position="130"/>
        <end position="152"/>
    </location>
</feature>
<proteinExistence type="predicted"/>
<feature type="transmembrane region" description="Helical" evidence="2">
    <location>
        <begin position="321"/>
        <end position="342"/>
    </location>
</feature>
<feature type="region of interest" description="Disordered" evidence="1">
    <location>
        <begin position="1"/>
        <end position="47"/>
    </location>
</feature>
<keyword evidence="2" id="KW-1133">Transmembrane helix</keyword>
<dbReference type="Pfam" id="PF03390">
    <property type="entry name" value="2HCT"/>
    <property type="match status" value="1"/>
</dbReference>
<feature type="transmembrane region" description="Helical" evidence="2">
    <location>
        <begin position="477"/>
        <end position="497"/>
    </location>
</feature>
<feature type="transmembrane region" description="Helical" evidence="2">
    <location>
        <begin position="380"/>
        <end position="402"/>
    </location>
</feature>
<dbReference type="InterPro" id="IPR004679">
    <property type="entry name" value="2-OHcarboxylate_transport"/>
</dbReference>
<dbReference type="Proteomes" id="UP001500236">
    <property type="component" value="Unassembled WGS sequence"/>
</dbReference>
<organism evidence="3 4">
    <name type="scientific">Nesterenkonia aethiopica</name>
    <dbReference type="NCBI Taxonomy" id="269144"/>
    <lineage>
        <taxon>Bacteria</taxon>
        <taxon>Bacillati</taxon>
        <taxon>Actinomycetota</taxon>
        <taxon>Actinomycetes</taxon>
        <taxon>Micrococcales</taxon>
        <taxon>Micrococcaceae</taxon>
        <taxon>Nesterenkonia</taxon>
    </lineage>
</organism>
<dbReference type="PANTHER" id="PTHR40033:SF1">
    <property type="entry name" value="CITRATE-SODIUM SYMPORTER"/>
    <property type="match status" value="1"/>
</dbReference>
<feature type="transmembrane region" description="Helical" evidence="2">
    <location>
        <begin position="195"/>
        <end position="219"/>
    </location>
</feature>